<gene>
    <name evidence="2" type="ORF">H7U36_04565</name>
</gene>
<keyword evidence="3" id="KW-1185">Reference proteome</keyword>
<evidence type="ECO:0000313" key="2">
    <source>
        <dbReference type="EMBL" id="MBM6737382.1"/>
    </source>
</evidence>
<organism evidence="2 3">
    <name type="scientific">Faecalicatena fissicatena</name>
    <dbReference type="NCBI Taxonomy" id="290055"/>
    <lineage>
        <taxon>Bacteria</taxon>
        <taxon>Bacillati</taxon>
        <taxon>Bacillota</taxon>
        <taxon>Clostridia</taxon>
        <taxon>Lachnospirales</taxon>
        <taxon>Lachnospiraceae</taxon>
        <taxon>Faecalicatena</taxon>
    </lineage>
</organism>
<dbReference type="PANTHER" id="PTHR30041:SF8">
    <property type="entry name" value="PROTEIN YFFB"/>
    <property type="match status" value="1"/>
</dbReference>
<name>A0ABS2E6Z4_9FIRM</name>
<evidence type="ECO:0000313" key="3">
    <source>
        <dbReference type="Proteomes" id="UP000716906"/>
    </source>
</evidence>
<dbReference type="PANTHER" id="PTHR30041">
    <property type="entry name" value="ARSENATE REDUCTASE"/>
    <property type="match status" value="1"/>
</dbReference>
<accession>A0ABS2E6Z4</accession>
<comment type="similarity">
    <text evidence="1">Belongs to the ArsC family.</text>
</comment>
<comment type="caution">
    <text evidence="2">The sequence shown here is derived from an EMBL/GenBank/DDBJ whole genome shotgun (WGS) entry which is preliminary data.</text>
</comment>
<dbReference type="InterPro" id="IPR006504">
    <property type="entry name" value="Tscrpt_reg_Spx/MgsR"/>
</dbReference>
<dbReference type="Gene3D" id="3.40.30.10">
    <property type="entry name" value="Glutaredoxin"/>
    <property type="match status" value="1"/>
</dbReference>
<dbReference type="PROSITE" id="PS51353">
    <property type="entry name" value="ARSC"/>
    <property type="match status" value="1"/>
</dbReference>
<dbReference type="SUPFAM" id="SSF52833">
    <property type="entry name" value="Thioredoxin-like"/>
    <property type="match status" value="1"/>
</dbReference>
<dbReference type="RefSeq" id="WP_138304700.1">
    <property type="nucleotide sequence ID" value="NZ_JACLYY010000003.1"/>
</dbReference>
<evidence type="ECO:0000256" key="1">
    <source>
        <dbReference type="PROSITE-ProRule" id="PRU01282"/>
    </source>
</evidence>
<dbReference type="Pfam" id="PF03960">
    <property type="entry name" value="ArsC"/>
    <property type="match status" value="1"/>
</dbReference>
<sequence length="113" mass="13332">MLFIEYPKCSTCRRAKKYLEDKGIEFQDRHIVEENPTEEELTEWIRMSGLPVKKFFNTSGMKYKELGLKDRLPGMSDEEQIRLLASDGMLVKRPLLIDGDRILVGFKEKEWTF</sequence>
<protein>
    <submittedName>
        <fullName evidence="2">Arsenate reductase family protein</fullName>
    </submittedName>
</protein>
<dbReference type="NCBIfam" id="TIGR01617">
    <property type="entry name" value="arsC_related"/>
    <property type="match status" value="1"/>
</dbReference>
<reference evidence="2 3" key="1">
    <citation type="journal article" date="2021" name="Sci. Rep.">
        <title>The distribution of antibiotic resistance genes in chicken gut microbiota commensals.</title>
        <authorList>
            <person name="Juricova H."/>
            <person name="Matiasovicova J."/>
            <person name="Kubasova T."/>
            <person name="Cejkova D."/>
            <person name="Rychlik I."/>
        </authorList>
    </citation>
    <scope>NUCLEOTIDE SEQUENCE [LARGE SCALE GENOMIC DNA]</scope>
    <source>
        <strain evidence="2 3">An773</strain>
    </source>
</reference>
<dbReference type="Proteomes" id="UP000716906">
    <property type="component" value="Unassembled WGS sequence"/>
</dbReference>
<dbReference type="InterPro" id="IPR036249">
    <property type="entry name" value="Thioredoxin-like_sf"/>
</dbReference>
<dbReference type="EMBL" id="JACLYY010000003">
    <property type="protein sequence ID" value="MBM6737382.1"/>
    <property type="molecule type" value="Genomic_DNA"/>
</dbReference>
<dbReference type="CDD" id="cd03036">
    <property type="entry name" value="ArsC_like"/>
    <property type="match status" value="1"/>
</dbReference>
<proteinExistence type="inferred from homology"/>
<dbReference type="InterPro" id="IPR006660">
    <property type="entry name" value="Arsenate_reductase-like"/>
</dbReference>